<organism evidence="2 3">
    <name type="scientific">Porphyridium purpureum</name>
    <name type="common">Red alga</name>
    <name type="synonym">Porphyridium cruentum</name>
    <dbReference type="NCBI Taxonomy" id="35688"/>
    <lineage>
        <taxon>Eukaryota</taxon>
        <taxon>Rhodophyta</taxon>
        <taxon>Bangiophyceae</taxon>
        <taxon>Porphyridiales</taxon>
        <taxon>Porphyridiaceae</taxon>
        <taxon>Porphyridium</taxon>
    </lineage>
</organism>
<evidence type="ECO:0000313" key="3">
    <source>
        <dbReference type="Proteomes" id="UP000324585"/>
    </source>
</evidence>
<keyword evidence="3" id="KW-1185">Reference proteome</keyword>
<evidence type="ECO:0000259" key="1">
    <source>
        <dbReference type="PROSITE" id="PS50181"/>
    </source>
</evidence>
<sequence>MDIRVHLSFVASAALENTESGQDHQRTNSMSVDCVETHGERASMLQLPVAEDALDPCPPLKKARIVEASGAWGSKHTEHAYTAPLLPYEHPMPPFFNFQRPATAHRTMMMLPSLAAFVEPHLLPHGGCVARTEHHGSASLQSLLLGTRTSLTAGTLAPSSPTRAVFKKSEVPLAEFPSELLELIAEKLEPRDRFEFALTSRHIHTCSWPSNVWGKLAYALGADTFGVTSRDVYLTCLRRRNIEETSLKSIVLHTFYRTCLGCQRSPQGEERITGLSLCQTCLKTHPLLGVCGKSRARSEYLLDDADLCDLGHRSAILEYDWNLMLVHKVWYYRRALLKKAIRKYGSKQALEQALCAKQTLQPSPEETA</sequence>
<dbReference type="Proteomes" id="UP000324585">
    <property type="component" value="Unassembled WGS sequence"/>
</dbReference>
<dbReference type="Pfam" id="PF00646">
    <property type="entry name" value="F-box"/>
    <property type="match status" value="1"/>
</dbReference>
<dbReference type="InterPro" id="IPR001810">
    <property type="entry name" value="F-box_dom"/>
</dbReference>
<dbReference type="PROSITE" id="PS50181">
    <property type="entry name" value="FBOX"/>
    <property type="match status" value="1"/>
</dbReference>
<feature type="domain" description="F-box" evidence="1">
    <location>
        <begin position="170"/>
        <end position="216"/>
    </location>
</feature>
<accession>A0A5J4YN15</accession>
<gene>
    <name evidence="2" type="ORF">FVE85_8062</name>
</gene>
<proteinExistence type="predicted"/>
<dbReference type="EMBL" id="VRMN01000009">
    <property type="protein sequence ID" value="KAA8492555.1"/>
    <property type="molecule type" value="Genomic_DNA"/>
</dbReference>
<dbReference type="CDD" id="cd09917">
    <property type="entry name" value="F-box_SF"/>
    <property type="match status" value="1"/>
</dbReference>
<dbReference type="AlphaFoldDB" id="A0A5J4YN15"/>
<name>A0A5J4YN15_PORPP</name>
<reference evidence="3" key="1">
    <citation type="journal article" date="2019" name="Nat. Commun.">
        <title>Expansion of phycobilisome linker gene families in mesophilic red algae.</title>
        <authorList>
            <person name="Lee J."/>
            <person name="Kim D."/>
            <person name="Bhattacharya D."/>
            <person name="Yoon H.S."/>
        </authorList>
    </citation>
    <scope>NUCLEOTIDE SEQUENCE [LARGE SCALE GENOMIC DNA]</scope>
    <source>
        <strain evidence="3">CCMP 1328</strain>
    </source>
</reference>
<comment type="caution">
    <text evidence="2">The sequence shown here is derived from an EMBL/GenBank/DDBJ whole genome shotgun (WGS) entry which is preliminary data.</text>
</comment>
<evidence type="ECO:0000313" key="2">
    <source>
        <dbReference type="EMBL" id="KAA8492555.1"/>
    </source>
</evidence>
<protein>
    <recommendedName>
        <fullName evidence="1">F-box domain-containing protein</fullName>
    </recommendedName>
</protein>